<sequence>MKSDTSVDDGETIGLLAKSSFTTFSKSSQASAKPPSYGLDTTYDAESDLKHFGDKHGDSTTQFIEELESRKKKEGRPSLAQATLQGLKQNLIPGIVLQIIGTCVVVGYYTYEPAETFFNKIAAVKEQGGYFFSILSTSLFGGIIPYLILLVKDHLAAKKRRKAAAAATKEESAAKPYGDFIEEDEATSGENEENEPSTGLLIARFCFYAGFLGYKGMETDAFYRMQAYIFGEGTDFWTIFIKVVVDQFVWNPIYAAPSNTLGFMWKDCDFSVKRLAAELDWDFIFYRVPSVLCSTWLVWVPAVSLIYSLPSTLQIPLFNLVLCFFILILSFVSKSASS</sequence>
<dbReference type="AlphaFoldDB" id="L8HAZ0"/>
<name>L8HAZ0_ACACF</name>
<accession>L8HAZ0</accession>
<dbReference type="RefSeq" id="XP_004367626.1">
    <property type="nucleotide sequence ID" value="XM_004367569.1"/>
</dbReference>
<evidence type="ECO:0000313" key="2">
    <source>
        <dbReference type="EMBL" id="ELR22370.1"/>
    </source>
</evidence>
<keyword evidence="1" id="KW-0472">Membrane</keyword>
<dbReference type="Proteomes" id="UP000011083">
    <property type="component" value="Unassembled WGS sequence"/>
</dbReference>
<dbReference type="EMBL" id="KB007885">
    <property type="protein sequence ID" value="ELR22370.1"/>
    <property type="molecule type" value="Genomic_DNA"/>
</dbReference>
<keyword evidence="3" id="KW-1185">Reference proteome</keyword>
<dbReference type="OrthoDB" id="10580603at2759"/>
<evidence type="ECO:0000256" key="1">
    <source>
        <dbReference type="SAM" id="Phobius"/>
    </source>
</evidence>
<evidence type="ECO:0000313" key="3">
    <source>
        <dbReference type="Proteomes" id="UP000011083"/>
    </source>
</evidence>
<feature type="transmembrane region" description="Helical" evidence="1">
    <location>
        <begin position="91"/>
        <end position="110"/>
    </location>
</feature>
<feature type="transmembrane region" description="Helical" evidence="1">
    <location>
        <begin position="313"/>
        <end position="332"/>
    </location>
</feature>
<dbReference type="KEGG" id="acan:ACA1_253670"/>
<keyword evidence="1" id="KW-1133">Transmembrane helix</keyword>
<feature type="transmembrane region" description="Helical" evidence="1">
    <location>
        <begin position="284"/>
        <end position="307"/>
    </location>
</feature>
<dbReference type="VEuPathDB" id="AmoebaDB:ACA1_253670"/>
<dbReference type="OMA" id="NIAMNAM"/>
<dbReference type="GeneID" id="14923304"/>
<organism evidence="2 3">
    <name type="scientific">Acanthamoeba castellanii (strain ATCC 30010 / Neff)</name>
    <dbReference type="NCBI Taxonomy" id="1257118"/>
    <lineage>
        <taxon>Eukaryota</taxon>
        <taxon>Amoebozoa</taxon>
        <taxon>Discosea</taxon>
        <taxon>Longamoebia</taxon>
        <taxon>Centramoebida</taxon>
        <taxon>Acanthamoebidae</taxon>
        <taxon>Acanthamoeba</taxon>
    </lineage>
</organism>
<evidence type="ECO:0008006" key="4">
    <source>
        <dbReference type="Google" id="ProtNLM"/>
    </source>
</evidence>
<gene>
    <name evidence="2" type="ORF">ACA1_253670</name>
</gene>
<feature type="transmembrane region" description="Helical" evidence="1">
    <location>
        <begin position="130"/>
        <end position="151"/>
    </location>
</feature>
<protein>
    <recommendedName>
        <fullName evidence="4">Mpv17 / PMP22 family protein</fullName>
    </recommendedName>
</protein>
<proteinExistence type="predicted"/>
<keyword evidence="1" id="KW-0812">Transmembrane</keyword>
<reference evidence="2 3" key="1">
    <citation type="journal article" date="2013" name="Genome Biol.">
        <title>Genome of Acanthamoeba castellanii highlights extensive lateral gene transfer and early evolution of tyrosine kinase signaling.</title>
        <authorList>
            <person name="Clarke M."/>
            <person name="Lohan A.J."/>
            <person name="Liu B."/>
            <person name="Lagkouvardos I."/>
            <person name="Roy S."/>
            <person name="Zafar N."/>
            <person name="Bertelli C."/>
            <person name="Schilde C."/>
            <person name="Kianianmomeni A."/>
            <person name="Burglin T.R."/>
            <person name="Frech C."/>
            <person name="Turcotte B."/>
            <person name="Kopec K.O."/>
            <person name="Synnott J.M."/>
            <person name="Choo C."/>
            <person name="Paponov I."/>
            <person name="Finkler A."/>
            <person name="Soon Heng Tan C."/>
            <person name="Hutchins A.P."/>
            <person name="Weinmeier T."/>
            <person name="Rattei T."/>
            <person name="Chu J.S."/>
            <person name="Gimenez G."/>
            <person name="Irimia M."/>
            <person name="Rigden D.J."/>
            <person name="Fitzpatrick D.A."/>
            <person name="Lorenzo-Morales J."/>
            <person name="Bateman A."/>
            <person name="Chiu C.H."/>
            <person name="Tang P."/>
            <person name="Hegemann P."/>
            <person name="Fromm H."/>
            <person name="Raoult D."/>
            <person name="Greub G."/>
            <person name="Miranda-Saavedra D."/>
            <person name="Chen N."/>
            <person name="Nash P."/>
            <person name="Ginger M.L."/>
            <person name="Horn M."/>
            <person name="Schaap P."/>
            <person name="Caler L."/>
            <person name="Loftus B."/>
        </authorList>
    </citation>
    <scope>NUCLEOTIDE SEQUENCE [LARGE SCALE GENOMIC DNA]</scope>
    <source>
        <strain evidence="2 3">Neff</strain>
    </source>
</reference>